<proteinExistence type="predicted"/>
<gene>
    <name evidence="1" type="ORF">NQ176_g544</name>
</gene>
<organism evidence="1 2">
    <name type="scientific">Zarea fungicola</name>
    <dbReference type="NCBI Taxonomy" id="93591"/>
    <lineage>
        <taxon>Eukaryota</taxon>
        <taxon>Fungi</taxon>
        <taxon>Dikarya</taxon>
        <taxon>Ascomycota</taxon>
        <taxon>Pezizomycotina</taxon>
        <taxon>Sordariomycetes</taxon>
        <taxon>Hypocreomycetidae</taxon>
        <taxon>Hypocreales</taxon>
        <taxon>Cordycipitaceae</taxon>
        <taxon>Zarea</taxon>
    </lineage>
</organism>
<reference evidence="1" key="1">
    <citation type="submission" date="2022-08" db="EMBL/GenBank/DDBJ databases">
        <title>Genome Sequence of Lecanicillium fungicola.</title>
        <authorList>
            <person name="Buettner E."/>
        </authorList>
    </citation>
    <scope>NUCLEOTIDE SEQUENCE</scope>
    <source>
        <strain evidence="1">Babe33</strain>
    </source>
</reference>
<keyword evidence="2" id="KW-1185">Reference proteome</keyword>
<dbReference type="EMBL" id="JANJQO010000022">
    <property type="protein sequence ID" value="KAJ2983631.1"/>
    <property type="molecule type" value="Genomic_DNA"/>
</dbReference>
<name>A0ACC1NYI5_9HYPO</name>
<evidence type="ECO:0000313" key="2">
    <source>
        <dbReference type="Proteomes" id="UP001143910"/>
    </source>
</evidence>
<evidence type="ECO:0000313" key="1">
    <source>
        <dbReference type="EMBL" id="KAJ2983631.1"/>
    </source>
</evidence>
<protein>
    <submittedName>
        <fullName evidence="1">Uncharacterized protein</fullName>
    </submittedName>
</protein>
<dbReference type="Proteomes" id="UP001143910">
    <property type="component" value="Unassembled WGS sequence"/>
</dbReference>
<accession>A0ACC1NYI5</accession>
<sequence length="323" mass="37259">MYIDSAFGVQLVLEFLHYGRLTYCSGTSYLDPLSLRGAFDLIINRRKIGTPHQVRNTPDFDSNNPAYVPSRTRFLLTRLLRIAIFYVIIDFATSQVLVDPEKTFSADKVFFFDRVWRGEVSWLDAGIRIGQMAGAWIIGYWIQSMGHDIFSVLLVSLGLYQVKDCRPRFGNFWRSYTIRAFWGECWHQDFRWLLHQTASFVVLNVLQIPKEHKFLMKIVSLYMAFLVSGLIHLHADAISGIPYAESGAVTATSMQAVAVLVEEMVQKAWGVKSGQCRRWHRIVGFVWTTAFLLWSAGYAQFPLMRREQDFALPVRFFKKQITA</sequence>
<comment type="caution">
    <text evidence="1">The sequence shown here is derived from an EMBL/GenBank/DDBJ whole genome shotgun (WGS) entry which is preliminary data.</text>
</comment>